<reference evidence="2 3" key="1">
    <citation type="submission" date="2021-08" db="EMBL/GenBank/DDBJ databases">
        <title>Draft Genome Sequence of Phanerochaete sordida strain YK-624.</title>
        <authorList>
            <person name="Mori T."/>
            <person name="Dohra H."/>
            <person name="Suzuki T."/>
            <person name="Kawagishi H."/>
            <person name="Hirai H."/>
        </authorList>
    </citation>
    <scope>NUCLEOTIDE SEQUENCE [LARGE SCALE GENOMIC DNA]</scope>
    <source>
        <strain evidence="2 3">YK-624</strain>
    </source>
</reference>
<keyword evidence="3" id="KW-1185">Reference proteome</keyword>
<feature type="region of interest" description="Disordered" evidence="1">
    <location>
        <begin position="31"/>
        <end position="86"/>
    </location>
</feature>
<accession>A0A9P3GJN5</accession>
<dbReference type="AlphaFoldDB" id="A0A9P3GJN5"/>
<evidence type="ECO:0000256" key="1">
    <source>
        <dbReference type="SAM" id="MobiDB-lite"/>
    </source>
</evidence>
<protein>
    <submittedName>
        <fullName evidence="2">Uncharacterized protein</fullName>
    </submittedName>
</protein>
<organism evidence="2 3">
    <name type="scientific">Phanerochaete sordida</name>
    <dbReference type="NCBI Taxonomy" id="48140"/>
    <lineage>
        <taxon>Eukaryota</taxon>
        <taxon>Fungi</taxon>
        <taxon>Dikarya</taxon>
        <taxon>Basidiomycota</taxon>
        <taxon>Agaricomycotina</taxon>
        <taxon>Agaricomycetes</taxon>
        <taxon>Polyporales</taxon>
        <taxon>Phanerochaetaceae</taxon>
        <taxon>Phanerochaete</taxon>
    </lineage>
</organism>
<evidence type="ECO:0000313" key="3">
    <source>
        <dbReference type="Proteomes" id="UP000703269"/>
    </source>
</evidence>
<gene>
    <name evidence="2" type="ORF">PsYK624_122090</name>
</gene>
<dbReference type="EMBL" id="BPQB01000054">
    <property type="protein sequence ID" value="GJE96016.1"/>
    <property type="molecule type" value="Genomic_DNA"/>
</dbReference>
<proteinExistence type="predicted"/>
<dbReference type="Proteomes" id="UP000703269">
    <property type="component" value="Unassembled WGS sequence"/>
</dbReference>
<sequence>MWKARSRLEGEHCRAHDVTARALTWEAREQYNRRRDASSCSTPTSTTSPSIARGLSLPEASVPRKRTTAASSDVTTSACHKAQHIF</sequence>
<comment type="caution">
    <text evidence="2">The sequence shown here is derived from an EMBL/GenBank/DDBJ whole genome shotgun (WGS) entry which is preliminary data.</text>
</comment>
<feature type="compositionally biased region" description="Low complexity" evidence="1">
    <location>
        <begin position="38"/>
        <end position="50"/>
    </location>
</feature>
<evidence type="ECO:0000313" key="2">
    <source>
        <dbReference type="EMBL" id="GJE96016.1"/>
    </source>
</evidence>
<feature type="compositionally biased region" description="Low complexity" evidence="1">
    <location>
        <begin position="68"/>
        <end position="78"/>
    </location>
</feature>
<name>A0A9P3GJN5_9APHY</name>